<reference evidence="2 3" key="1">
    <citation type="submission" date="2023-03" db="EMBL/GenBank/DDBJ databases">
        <title>Genome sequence of Lichtheimia ornata CBS 291.66.</title>
        <authorList>
            <person name="Mohabir J.T."/>
            <person name="Shea T.P."/>
            <person name="Kurbessoian T."/>
            <person name="Berby B."/>
            <person name="Fontaine J."/>
            <person name="Livny J."/>
            <person name="Gnirke A."/>
            <person name="Stajich J.E."/>
            <person name="Cuomo C.A."/>
        </authorList>
    </citation>
    <scope>NUCLEOTIDE SEQUENCE [LARGE SCALE GENOMIC DNA]</scope>
    <source>
        <strain evidence="2">CBS 291.66</strain>
    </source>
</reference>
<dbReference type="EMBL" id="JARTCD010000030">
    <property type="protein sequence ID" value="KAJ8657653.1"/>
    <property type="molecule type" value="Genomic_DNA"/>
</dbReference>
<sequence>MERYYDTPMAFGSVDTTINQLLDTDVVELSVGQDDRPQGLVYLGTSVPELKTLPTLQASARDLSIQSPPFRTYEKASHEDFVFSRRHFCGGSESKESTRTCQHIGESSQRWVSSSTGKRVGSGRVQPKMAKQRTILESTVEADSKVLRKFQEDQAKSAILVTSYWPTQRWCPMTMRHSKTRQLILKFTKRFSMIA</sequence>
<protein>
    <submittedName>
        <fullName evidence="2">Uncharacterized protein</fullName>
    </submittedName>
</protein>
<evidence type="ECO:0000313" key="3">
    <source>
        <dbReference type="Proteomes" id="UP001234581"/>
    </source>
</evidence>
<comment type="caution">
    <text evidence="2">The sequence shown here is derived from an EMBL/GenBank/DDBJ whole genome shotgun (WGS) entry which is preliminary data.</text>
</comment>
<proteinExistence type="predicted"/>
<keyword evidence="3" id="KW-1185">Reference proteome</keyword>
<feature type="compositionally biased region" description="Polar residues" evidence="1">
    <location>
        <begin position="105"/>
        <end position="117"/>
    </location>
</feature>
<accession>A0AAD7XYH7</accession>
<name>A0AAD7XYH7_9FUNG</name>
<organism evidence="2 3">
    <name type="scientific">Lichtheimia ornata</name>
    <dbReference type="NCBI Taxonomy" id="688661"/>
    <lineage>
        <taxon>Eukaryota</taxon>
        <taxon>Fungi</taxon>
        <taxon>Fungi incertae sedis</taxon>
        <taxon>Mucoromycota</taxon>
        <taxon>Mucoromycotina</taxon>
        <taxon>Mucoromycetes</taxon>
        <taxon>Mucorales</taxon>
        <taxon>Lichtheimiaceae</taxon>
        <taxon>Lichtheimia</taxon>
    </lineage>
</organism>
<evidence type="ECO:0000256" key="1">
    <source>
        <dbReference type="SAM" id="MobiDB-lite"/>
    </source>
</evidence>
<dbReference type="GeneID" id="83214129"/>
<feature type="region of interest" description="Disordered" evidence="1">
    <location>
        <begin position="105"/>
        <end position="126"/>
    </location>
</feature>
<evidence type="ECO:0000313" key="2">
    <source>
        <dbReference type="EMBL" id="KAJ8657653.1"/>
    </source>
</evidence>
<dbReference type="AlphaFoldDB" id="A0AAD7XYH7"/>
<gene>
    <name evidence="2" type="ORF">O0I10_006719</name>
</gene>
<dbReference type="RefSeq" id="XP_058342566.1">
    <property type="nucleotide sequence ID" value="XM_058486744.1"/>
</dbReference>
<dbReference type="Proteomes" id="UP001234581">
    <property type="component" value="Unassembled WGS sequence"/>
</dbReference>